<dbReference type="HOGENOM" id="CLU_025810_5_2_7"/>
<dbReference type="InterPro" id="IPR016193">
    <property type="entry name" value="Cytidine_deaminase-like"/>
</dbReference>
<dbReference type="GO" id="GO:0008270">
    <property type="term" value="F:zinc ion binding"/>
    <property type="evidence" value="ECO:0007669"/>
    <property type="project" value="InterPro"/>
</dbReference>
<dbReference type="Pfam" id="PF00383">
    <property type="entry name" value="dCMP_cyt_deam_1"/>
    <property type="match status" value="1"/>
</dbReference>
<evidence type="ECO:0000256" key="2">
    <source>
        <dbReference type="ARBA" id="ARBA00022833"/>
    </source>
</evidence>
<proteinExistence type="predicted"/>
<dbReference type="PANTHER" id="PTHR11079:SF161">
    <property type="entry name" value="CMP_DCMP-TYPE DEAMINASE DOMAIN-CONTAINING PROTEIN"/>
    <property type="match status" value="1"/>
</dbReference>
<reference evidence="4 5" key="1">
    <citation type="submission" date="2006-10" db="EMBL/GenBank/DDBJ databases">
        <title>Complete sequence of chromosome of Pelobacter propionicus DSM 2379.</title>
        <authorList>
            <consortium name="US DOE Joint Genome Institute"/>
            <person name="Copeland A."/>
            <person name="Lucas S."/>
            <person name="Lapidus A."/>
            <person name="Barry K."/>
            <person name="Detter J.C."/>
            <person name="Glavina del Rio T."/>
            <person name="Hammon N."/>
            <person name="Israni S."/>
            <person name="Dalin E."/>
            <person name="Tice H."/>
            <person name="Pitluck S."/>
            <person name="Saunders E."/>
            <person name="Brettin T."/>
            <person name="Bruce D."/>
            <person name="Han C."/>
            <person name="Tapia R."/>
            <person name="Schmutz J."/>
            <person name="Larimer F."/>
            <person name="Land M."/>
            <person name="Hauser L."/>
            <person name="Kyrpides N."/>
            <person name="Kim E."/>
            <person name="Lovley D."/>
            <person name="Richardson P."/>
        </authorList>
    </citation>
    <scope>NUCLEOTIDE SEQUENCE [LARGE SCALE GENOMIC DNA]</scope>
    <source>
        <strain evidence="5">DSM 2379 / NBRC 103807 / OttBd1</strain>
    </source>
</reference>
<dbReference type="PANTHER" id="PTHR11079">
    <property type="entry name" value="CYTOSINE DEAMINASE FAMILY MEMBER"/>
    <property type="match status" value="1"/>
</dbReference>
<accession>A1AK42</accession>
<dbReference type="STRING" id="338966.Ppro_0072"/>
<dbReference type="GO" id="GO:0047974">
    <property type="term" value="F:guanosine deaminase activity"/>
    <property type="evidence" value="ECO:0007669"/>
    <property type="project" value="TreeGrafter"/>
</dbReference>
<keyword evidence="2" id="KW-0862">Zinc</keyword>
<dbReference type="Gene3D" id="3.40.140.10">
    <property type="entry name" value="Cytidine Deaminase, domain 2"/>
    <property type="match status" value="1"/>
</dbReference>
<organism evidence="4 5">
    <name type="scientific">Pelobacter propionicus (strain DSM 2379 / NBRC 103807 / OttBd1)</name>
    <dbReference type="NCBI Taxonomy" id="338966"/>
    <lineage>
        <taxon>Bacteria</taxon>
        <taxon>Pseudomonadati</taxon>
        <taxon>Thermodesulfobacteriota</taxon>
        <taxon>Desulfuromonadia</taxon>
        <taxon>Desulfuromonadales</taxon>
        <taxon>Desulfuromonadaceae</taxon>
        <taxon>Pelobacter</taxon>
    </lineage>
</organism>
<dbReference type="KEGG" id="ppd:Ppro_0072"/>
<dbReference type="RefSeq" id="WP_011734027.1">
    <property type="nucleotide sequence ID" value="NC_008609.1"/>
</dbReference>
<gene>
    <name evidence="4" type="ordered locus">Ppro_0072</name>
</gene>
<dbReference type="InterPro" id="IPR002125">
    <property type="entry name" value="CMP_dCMP_dom"/>
</dbReference>
<dbReference type="AlphaFoldDB" id="A1AK42"/>
<dbReference type="eggNOG" id="COG0590">
    <property type="taxonomic scope" value="Bacteria"/>
</dbReference>
<keyword evidence="5" id="KW-1185">Reference proteome</keyword>
<dbReference type="InterPro" id="IPR016192">
    <property type="entry name" value="APOBEC/CMP_deaminase_Zn-bd"/>
</dbReference>
<protein>
    <submittedName>
        <fullName evidence="4">CMP/dCMP deaminase, zinc-binding protein</fullName>
    </submittedName>
</protein>
<evidence type="ECO:0000313" key="5">
    <source>
        <dbReference type="Proteomes" id="UP000006732"/>
    </source>
</evidence>
<dbReference type="CDD" id="cd01285">
    <property type="entry name" value="nucleoside_deaminase"/>
    <property type="match status" value="1"/>
</dbReference>
<keyword evidence="1" id="KW-0479">Metal-binding</keyword>
<dbReference type="PROSITE" id="PS00903">
    <property type="entry name" value="CYT_DCMP_DEAMINASES_1"/>
    <property type="match status" value="1"/>
</dbReference>
<dbReference type="GO" id="GO:0006152">
    <property type="term" value="P:purine nucleoside catabolic process"/>
    <property type="evidence" value="ECO:0007669"/>
    <property type="project" value="TreeGrafter"/>
</dbReference>
<dbReference type="Proteomes" id="UP000006732">
    <property type="component" value="Chromosome"/>
</dbReference>
<dbReference type="SUPFAM" id="SSF53927">
    <property type="entry name" value="Cytidine deaminase-like"/>
    <property type="match status" value="1"/>
</dbReference>
<name>A1AK42_PELPD</name>
<evidence type="ECO:0000256" key="1">
    <source>
        <dbReference type="ARBA" id="ARBA00022723"/>
    </source>
</evidence>
<feature type="domain" description="CMP/dCMP-type deaminase" evidence="3">
    <location>
        <begin position="26"/>
        <end position="156"/>
    </location>
</feature>
<dbReference type="EMBL" id="CP000482">
    <property type="protein sequence ID" value="ABK97712.1"/>
    <property type="molecule type" value="Genomic_DNA"/>
</dbReference>
<evidence type="ECO:0000259" key="3">
    <source>
        <dbReference type="PROSITE" id="PS51747"/>
    </source>
</evidence>
<sequence>MTIPIMTIRFPDWVEPFLASSPRTFPTPLERMGFVIQLSRLNVCHGSGGPFGAAVFGRDGMLIAPGINLVASSNCSLLHAEMVALACAQQALGRFDIGDGGRVACDLYASTEPCAMCFGAIPWSGVSGLVCGARDRDARAVGFDEGPKLSDWVGALGRRGISVERDLLRHEACSVLREYATKGGVIYNSGPTAARRNRVSKEQT</sequence>
<dbReference type="PROSITE" id="PS51747">
    <property type="entry name" value="CYT_DCMP_DEAMINASES_2"/>
    <property type="match status" value="1"/>
</dbReference>
<evidence type="ECO:0000313" key="4">
    <source>
        <dbReference type="EMBL" id="ABK97712.1"/>
    </source>
</evidence>
<dbReference type="OrthoDB" id="9802676at2"/>